<feature type="region of interest" description="Disordered" evidence="1">
    <location>
        <begin position="76"/>
        <end position="103"/>
    </location>
</feature>
<evidence type="ECO:0000256" key="1">
    <source>
        <dbReference type="SAM" id="MobiDB-lite"/>
    </source>
</evidence>
<sequence length="103" mass="11373">MVEHGTRYSVEDRVIVDRTLVNPAAEVPVIVINFSHHLKKLKEEVVAGLIEAYVEQRSCACKRSLMKPHEELPDHLASSAWTAPSGATKETYSGEGMSSPLEI</sequence>
<reference evidence="2 3" key="1">
    <citation type="submission" date="2019-05" db="EMBL/GenBank/DDBJ databases">
        <title>Another draft genome of Portunus trituberculatus and its Hox gene families provides insights of decapod evolution.</title>
        <authorList>
            <person name="Jeong J.-H."/>
            <person name="Song I."/>
            <person name="Kim S."/>
            <person name="Choi T."/>
            <person name="Kim D."/>
            <person name="Ryu S."/>
            <person name="Kim W."/>
        </authorList>
    </citation>
    <scope>NUCLEOTIDE SEQUENCE [LARGE SCALE GENOMIC DNA]</scope>
    <source>
        <tissue evidence="2">Muscle</tissue>
    </source>
</reference>
<dbReference type="EMBL" id="VSRR010017775">
    <property type="protein sequence ID" value="MPC60669.1"/>
    <property type="molecule type" value="Genomic_DNA"/>
</dbReference>
<dbReference type="Proteomes" id="UP000324222">
    <property type="component" value="Unassembled WGS sequence"/>
</dbReference>
<protein>
    <submittedName>
        <fullName evidence="2">Uncharacterized protein</fullName>
    </submittedName>
</protein>
<name>A0A5B7GSQ8_PORTR</name>
<keyword evidence="3" id="KW-1185">Reference proteome</keyword>
<accession>A0A5B7GSQ8</accession>
<evidence type="ECO:0000313" key="2">
    <source>
        <dbReference type="EMBL" id="MPC60669.1"/>
    </source>
</evidence>
<organism evidence="2 3">
    <name type="scientific">Portunus trituberculatus</name>
    <name type="common">Swimming crab</name>
    <name type="synonym">Neptunus trituberculatus</name>
    <dbReference type="NCBI Taxonomy" id="210409"/>
    <lineage>
        <taxon>Eukaryota</taxon>
        <taxon>Metazoa</taxon>
        <taxon>Ecdysozoa</taxon>
        <taxon>Arthropoda</taxon>
        <taxon>Crustacea</taxon>
        <taxon>Multicrustacea</taxon>
        <taxon>Malacostraca</taxon>
        <taxon>Eumalacostraca</taxon>
        <taxon>Eucarida</taxon>
        <taxon>Decapoda</taxon>
        <taxon>Pleocyemata</taxon>
        <taxon>Brachyura</taxon>
        <taxon>Eubrachyura</taxon>
        <taxon>Portunoidea</taxon>
        <taxon>Portunidae</taxon>
        <taxon>Portuninae</taxon>
        <taxon>Portunus</taxon>
    </lineage>
</organism>
<evidence type="ECO:0000313" key="3">
    <source>
        <dbReference type="Proteomes" id="UP000324222"/>
    </source>
</evidence>
<comment type="caution">
    <text evidence="2">The sequence shown here is derived from an EMBL/GenBank/DDBJ whole genome shotgun (WGS) entry which is preliminary data.</text>
</comment>
<gene>
    <name evidence="2" type="ORF">E2C01_054725</name>
</gene>
<proteinExistence type="predicted"/>
<dbReference type="AlphaFoldDB" id="A0A5B7GSQ8"/>